<evidence type="ECO:0000313" key="5">
    <source>
        <dbReference type="EMBL" id="KTW31520.1"/>
    </source>
</evidence>
<dbReference type="InterPro" id="IPR015943">
    <property type="entry name" value="WD40/YVTN_repeat-like_dom_sf"/>
</dbReference>
<comment type="caution">
    <text evidence="5">The sequence shown here is derived from an EMBL/GenBank/DDBJ whole genome shotgun (WGS) entry which is preliminary data.</text>
</comment>
<proteinExistence type="predicted"/>
<name>A0A0W4ZT31_PNEC8</name>
<dbReference type="InterPro" id="IPR018846">
    <property type="entry name" value="Beta-prop_RSE1/DDB1/CPSF1_1st"/>
</dbReference>
<keyword evidence="2" id="KW-0539">Nucleus</keyword>
<dbReference type="EMBL" id="LFVZ01000001">
    <property type="protein sequence ID" value="KTW31520.1"/>
    <property type="molecule type" value="Genomic_DNA"/>
</dbReference>
<dbReference type="GO" id="GO:0005634">
    <property type="term" value="C:nucleus"/>
    <property type="evidence" value="ECO:0007669"/>
    <property type="project" value="UniProtKB-SubCell"/>
</dbReference>
<accession>A0A0W4ZT31</accession>
<dbReference type="Pfam" id="PF10433">
    <property type="entry name" value="Beta-prop_RSE1_1st"/>
    <property type="match status" value="1"/>
</dbReference>
<dbReference type="Gene3D" id="2.130.10.10">
    <property type="entry name" value="YVTN repeat-like/Quinoprotein amine dehydrogenase"/>
    <property type="match status" value="2"/>
</dbReference>
<dbReference type="Pfam" id="PF03178">
    <property type="entry name" value="CPSF_A"/>
    <property type="match status" value="1"/>
</dbReference>
<gene>
    <name evidence="5" type="ORF">T552_00162</name>
</gene>
<evidence type="ECO:0000256" key="1">
    <source>
        <dbReference type="ARBA" id="ARBA00004123"/>
    </source>
</evidence>
<feature type="domain" description="RSE1/DDB1/CPSF1 C-terminal" evidence="3">
    <location>
        <begin position="884"/>
        <end position="1126"/>
    </location>
</feature>
<dbReference type="InterPro" id="IPR050358">
    <property type="entry name" value="RSE1/DDB1/CFT1"/>
</dbReference>
<evidence type="ECO:0000256" key="2">
    <source>
        <dbReference type="ARBA" id="ARBA00023242"/>
    </source>
</evidence>
<dbReference type="InterPro" id="IPR004871">
    <property type="entry name" value="RSE1/DDB1/CPSF1_C"/>
</dbReference>
<dbReference type="GO" id="GO:0003676">
    <property type="term" value="F:nucleic acid binding"/>
    <property type="evidence" value="ECO:0007669"/>
    <property type="project" value="InterPro"/>
</dbReference>
<dbReference type="RefSeq" id="XP_018227636.1">
    <property type="nucleotide sequence ID" value="XM_018368781.1"/>
</dbReference>
<dbReference type="VEuPathDB" id="FungiDB:T552_00162"/>
<dbReference type="OrthoDB" id="20774at2759"/>
<evidence type="ECO:0000259" key="3">
    <source>
        <dbReference type="Pfam" id="PF03178"/>
    </source>
</evidence>
<protein>
    <recommendedName>
        <fullName evidence="7">DNA damage-binding protein 1</fullName>
    </recommendedName>
</protein>
<comment type="subcellular location">
    <subcellularLocation>
        <location evidence="1">Nucleus</location>
    </subcellularLocation>
</comment>
<dbReference type="AlphaFoldDB" id="A0A0W4ZT31"/>
<evidence type="ECO:0000259" key="4">
    <source>
        <dbReference type="Pfam" id="PF10433"/>
    </source>
</evidence>
<feature type="domain" description="RSE1/DDB1/CPSF1 first beta-propeller" evidence="4">
    <location>
        <begin position="18"/>
        <end position="412"/>
    </location>
</feature>
<evidence type="ECO:0008006" key="7">
    <source>
        <dbReference type="Google" id="ProtNLM"/>
    </source>
</evidence>
<evidence type="ECO:0000313" key="6">
    <source>
        <dbReference type="Proteomes" id="UP000054454"/>
    </source>
</evidence>
<organism evidence="5 6">
    <name type="scientific">Pneumocystis carinii (strain B80)</name>
    <name type="common">Rat pneumocystis pneumonia agent</name>
    <name type="synonym">Pneumocystis carinii f. sp. carinii</name>
    <dbReference type="NCBI Taxonomy" id="1408658"/>
    <lineage>
        <taxon>Eukaryota</taxon>
        <taxon>Fungi</taxon>
        <taxon>Dikarya</taxon>
        <taxon>Ascomycota</taxon>
        <taxon>Taphrinomycotina</taxon>
        <taxon>Pneumocystomycetes</taxon>
        <taxon>Pneumocystaceae</taxon>
        <taxon>Pneumocystis</taxon>
    </lineage>
</organism>
<sequence length="1203" mass="138020">MNKENNYIIRTIIRSPIVNFVFCGAFRSPNVQDMILIKEDSIELYSISTNGITRCISNQPLFSRIRDAKILKTIKKMKETGNKDIKEVDLLVTTNEAGYMSFCVYGLSQKNEYTKKNCQNIIIETLNIENRFYIIEEVKISNYGSKLRNMGYRIALEPEMRFIALTDALNTIEIFRLNPFIKKKESFIIERIKENLFGTILLMEFIKYLITDKFCYLVFYIISSEEKSYITLCRWNSEEPLVFIDFSTLISLPLFSDISIPIYLIPFFNSSGDFSLIYNNRIIYISVMQFFSKDSNFKCFDIKHKGIVTAYAIDENVYEDTNILYLGTDTGDLIYIKIKNQEIEHLNLGSIKPVGKAMEIISSLTISEHLIFISGDMCDNGIYLVNSLFQADNNISNEISKNTTPILIQSFPNWSPVCDFKVLEKETISIKETQMQNKKNRLYLCAGRTPEGKVAELKTGIKAKTILQVQDFDGIENFWIFKSNKLDSIYIIISFPWQTQLLELTKMGELYDRSNNSQLEQETSTISAGLFNDTHIVQIVQKKIKIFPLPDFQKLDSKTHLLHNAQFVISSSIHNSIITISMKAEDSILIYLIKLSITEQSIITLTEVGEPIKIVEEPSTITMVIAQDVNSRSDLDINPDSENIKPSVFLLIGTHKPSFIIFELSSIDKILMSEISLENFTNLADSIPESSCLLKTSTSLILLLGLRNGLLLKWEINHINENIELNFIDLNIFGSLPLKCVSNSQLSTAYIAGEEIWMINSHNNTMEIKEIVLDHQIKTHPTLILPFNDLLQQYEIKSFACISKETFLIVELDDSESVCIQYINIKENSRRILYDNNLKLMVVASDLSSLTIDDSLLSKRFQNSCDLKFINLSTGTIVSNNPLLDSKTEEYIFDTQETIYALSDWTIFYKNKSYYHIIVGTSIIDLSGTLKGNLHILVASYKQEKVQIKRINKISLDNPVYSISPIGKYGIAFSSNNIIFIKQFDVETRRYKLESPVISMKIKSNIIYASCQKNSVIVLSYDPIKNFLKPIMNDTTPRLSLDNFIIDDNIFCSDKERGLVCLTEDCYQERRLNLDFSVKLPTSISKFQKISGEKYYHPFIIGSGINGSFYSIMSCPKDDFEIYQVLISSWLQFFNTNSLLDKEKFPIHGESCLDGDFLEIIILYDWDNIPILSTILSNCHDDLKKDYILKIKLLRSIFSQPIF</sequence>
<reference evidence="6" key="1">
    <citation type="journal article" date="2016" name="Nat. Commun.">
        <title>Genome analysis of three Pneumocystis species reveals adaptation mechanisms to life exclusively in mammalian hosts.</title>
        <authorList>
            <person name="Ma L."/>
            <person name="Chen Z."/>
            <person name="Huang D.W."/>
            <person name="Kutty G."/>
            <person name="Ishihara M."/>
            <person name="Wang H."/>
            <person name="Abouelleil A."/>
            <person name="Bishop L."/>
            <person name="Davey E."/>
            <person name="Deng R."/>
            <person name="Deng X."/>
            <person name="Fan L."/>
            <person name="Fantoni G."/>
            <person name="Fitzgerald M."/>
            <person name="Gogineni E."/>
            <person name="Goldberg J.M."/>
            <person name="Handley G."/>
            <person name="Hu X."/>
            <person name="Huber C."/>
            <person name="Jiao X."/>
            <person name="Jones K."/>
            <person name="Levin J.Z."/>
            <person name="Liu Y."/>
            <person name="Macdonald P."/>
            <person name="Melnikov A."/>
            <person name="Raley C."/>
            <person name="Sassi M."/>
            <person name="Sherman B.T."/>
            <person name="Song X."/>
            <person name="Sykes S."/>
            <person name="Tran B."/>
            <person name="Walsh L."/>
            <person name="Xia Y."/>
            <person name="Yang J."/>
            <person name="Young S."/>
            <person name="Zeng Q."/>
            <person name="Zheng X."/>
            <person name="Stephens R."/>
            <person name="Nusbaum C."/>
            <person name="Birren B.W."/>
            <person name="Azadi P."/>
            <person name="Lempicki R.A."/>
            <person name="Cuomo C.A."/>
            <person name="Kovacs J.A."/>
        </authorList>
    </citation>
    <scope>NUCLEOTIDE SEQUENCE [LARGE SCALE GENOMIC DNA]</scope>
    <source>
        <strain evidence="6">B80</strain>
    </source>
</reference>
<dbReference type="Proteomes" id="UP000054454">
    <property type="component" value="Unassembled WGS sequence"/>
</dbReference>
<dbReference type="GeneID" id="28934983"/>
<keyword evidence="6" id="KW-1185">Reference proteome</keyword>
<dbReference type="PANTHER" id="PTHR10644">
    <property type="entry name" value="DNA REPAIR/RNA PROCESSING CPSF FAMILY"/>
    <property type="match status" value="1"/>
</dbReference>